<keyword evidence="1" id="KW-0732">Signal</keyword>
<organism evidence="6 7">
    <name type="scientific">Microbulbifer taiwanensis</name>
    <dbReference type="NCBI Taxonomy" id="986746"/>
    <lineage>
        <taxon>Bacteria</taxon>
        <taxon>Pseudomonadati</taxon>
        <taxon>Pseudomonadota</taxon>
        <taxon>Gammaproteobacteria</taxon>
        <taxon>Cellvibrionales</taxon>
        <taxon>Microbulbiferaceae</taxon>
        <taxon>Microbulbifer</taxon>
    </lineage>
</organism>
<name>A0ABW1YMT4_9GAMM</name>
<feature type="region of interest" description="Disordered" evidence="4">
    <location>
        <begin position="1"/>
        <end position="25"/>
    </location>
</feature>
<dbReference type="PANTHER" id="PTHR36220">
    <property type="entry name" value="UNNAMED PRODUCT"/>
    <property type="match status" value="1"/>
</dbReference>
<evidence type="ECO:0000256" key="1">
    <source>
        <dbReference type="ARBA" id="ARBA00022729"/>
    </source>
</evidence>
<accession>A0ABW1YMT4</accession>
<dbReference type="InterPro" id="IPR044060">
    <property type="entry name" value="Bacterial_rp_domain"/>
</dbReference>
<feature type="domain" description="Bacterial repeat" evidence="5">
    <location>
        <begin position="2"/>
        <end position="68"/>
    </location>
</feature>
<dbReference type="GO" id="GO:0016301">
    <property type="term" value="F:kinase activity"/>
    <property type="evidence" value="ECO:0007669"/>
    <property type="project" value="UniProtKB-KW"/>
</dbReference>
<dbReference type="Gene3D" id="2.130.10.130">
    <property type="entry name" value="Integrin alpha, N-terminal"/>
    <property type="match status" value="3"/>
</dbReference>
<dbReference type="InterPro" id="IPR013517">
    <property type="entry name" value="FG-GAP"/>
</dbReference>
<evidence type="ECO:0000313" key="7">
    <source>
        <dbReference type="Proteomes" id="UP001596425"/>
    </source>
</evidence>
<dbReference type="RefSeq" id="WP_377483324.1">
    <property type="nucleotide sequence ID" value="NZ_JBHSVR010000001.1"/>
</dbReference>
<keyword evidence="3" id="KW-0325">Glycoprotein</keyword>
<gene>
    <name evidence="6" type="ORF">ACFQBM_11830</name>
</gene>
<dbReference type="Pfam" id="PF18998">
    <property type="entry name" value="Flg_new_2"/>
    <property type="match status" value="1"/>
</dbReference>
<sequence>MVSTNAGAGGNISPTSTTINHGDTANFTVTPDADYEIDEVSGCGGTLSGNSYTTGPITAACTVAASFSLRSPFEPSATLSFQAVKSFHFSWADVAGETEYRLLENPDGISGYNQVASIAAGSTSYDHIVPLYRRTNARYILQACNSAGCADSSELNVSDTLAQAVGYFKASNTGLNDRFGYAVELSADGNTLAVAALLEDSNATGIDGDQADNSAGSSGAVYVFTRNVSTWSQQAYIKASNTGAEDRFGWSIALSADGNTLAVGAWLEDSAASGVNGDQTDSSASDSGAAYVFIRSNGTWTQQAYVKASNTGAEDRFGRSVSLSADGNTLAVGADAEESAATGIDGDQADNSAEYSGAVYVFTRSGSTWSQQAYVKTSNTGAGDGFGFPVALSADGNTMVTGAHGEDSAATGINGIQTDNSASRSGAAYAFVRDSNGTWSQQAYIKASNTDIDDIFGHAVALSADGNTLAVGASGEDSAATGIGGDEIDDSEPSSGATYVFTRSGSTWSQQAYIKASNTGRYDNFGGAVALSAGGNTLAVGTSSDDSIAAGIGGDATDDSASGSGAAYVFTRSDSTWSLETYVKAPNTGAQDTFGTDIAMSDDGGTLAVGALFEDSAATGIGGDQADDSLDNSGAVYIY</sequence>
<dbReference type="SMART" id="SM00191">
    <property type="entry name" value="Int_alpha"/>
    <property type="match status" value="5"/>
</dbReference>
<evidence type="ECO:0000256" key="2">
    <source>
        <dbReference type="ARBA" id="ARBA00022737"/>
    </source>
</evidence>
<keyword evidence="2" id="KW-0677">Repeat</keyword>
<dbReference type="Pfam" id="PF14312">
    <property type="entry name" value="FG-GAP_2"/>
    <property type="match status" value="5"/>
</dbReference>
<evidence type="ECO:0000256" key="3">
    <source>
        <dbReference type="ARBA" id="ARBA00023180"/>
    </source>
</evidence>
<dbReference type="SUPFAM" id="SSF50965">
    <property type="entry name" value="Galactose oxidase, central domain"/>
    <property type="match status" value="1"/>
</dbReference>
<comment type="caution">
    <text evidence="6">The sequence shown here is derived from an EMBL/GenBank/DDBJ whole genome shotgun (WGS) entry which is preliminary data.</text>
</comment>
<dbReference type="InterPro" id="IPR028994">
    <property type="entry name" value="Integrin_alpha_N"/>
</dbReference>
<keyword evidence="6" id="KW-0808">Transferase</keyword>
<dbReference type="InterPro" id="IPR013519">
    <property type="entry name" value="Int_alpha_beta-p"/>
</dbReference>
<keyword evidence="7" id="KW-1185">Reference proteome</keyword>
<reference evidence="7" key="1">
    <citation type="journal article" date="2019" name="Int. J. Syst. Evol. Microbiol.">
        <title>The Global Catalogue of Microorganisms (GCM) 10K type strain sequencing project: providing services to taxonomists for standard genome sequencing and annotation.</title>
        <authorList>
            <consortium name="The Broad Institute Genomics Platform"/>
            <consortium name="The Broad Institute Genome Sequencing Center for Infectious Disease"/>
            <person name="Wu L."/>
            <person name="Ma J."/>
        </authorList>
    </citation>
    <scope>NUCLEOTIDE SEQUENCE [LARGE SCALE GENOMIC DNA]</scope>
    <source>
        <strain evidence="7">CGMCC 1.13718</strain>
    </source>
</reference>
<protein>
    <submittedName>
        <fullName evidence="6">Histidine kinase</fullName>
    </submittedName>
</protein>
<dbReference type="InterPro" id="IPR011043">
    <property type="entry name" value="Gal_Oxase/kelch_b-propeller"/>
</dbReference>
<evidence type="ECO:0000256" key="4">
    <source>
        <dbReference type="SAM" id="MobiDB-lite"/>
    </source>
</evidence>
<evidence type="ECO:0000259" key="5">
    <source>
        <dbReference type="Pfam" id="PF18998"/>
    </source>
</evidence>
<dbReference type="PANTHER" id="PTHR36220:SF1">
    <property type="entry name" value="GAMMA TUBULIN COMPLEX COMPONENT C-TERMINAL DOMAIN-CONTAINING PROTEIN"/>
    <property type="match status" value="1"/>
</dbReference>
<keyword evidence="6" id="KW-0418">Kinase</keyword>
<dbReference type="EMBL" id="JBHSVR010000001">
    <property type="protein sequence ID" value="MFC6633981.1"/>
    <property type="molecule type" value="Genomic_DNA"/>
</dbReference>
<evidence type="ECO:0000313" key="6">
    <source>
        <dbReference type="EMBL" id="MFC6633981.1"/>
    </source>
</evidence>
<dbReference type="Proteomes" id="UP001596425">
    <property type="component" value="Unassembled WGS sequence"/>
</dbReference>
<proteinExistence type="predicted"/>